<dbReference type="Proteomes" id="UP000190166">
    <property type="component" value="Unassembled WGS sequence"/>
</dbReference>
<organism evidence="2 3">
    <name type="scientific">Chitinophaga ginsengisegetis</name>
    <dbReference type="NCBI Taxonomy" id="393003"/>
    <lineage>
        <taxon>Bacteria</taxon>
        <taxon>Pseudomonadati</taxon>
        <taxon>Bacteroidota</taxon>
        <taxon>Chitinophagia</taxon>
        <taxon>Chitinophagales</taxon>
        <taxon>Chitinophagaceae</taxon>
        <taxon>Chitinophaga</taxon>
    </lineage>
</organism>
<keyword evidence="3" id="KW-1185">Reference proteome</keyword>
<keyword evidence="1" id="KW-1133">Transmembrane helix</keyword>
<evidence type="ECO:0000313" key="3">
    <source>
        <dbReference type="Proteomes" id="UP000190166"/>
    </source>
</evidence>
<dbReference type="AlphaFoldDB" id="A0A1T5P2I0"/>
<proteinExistence type="predicted"/>
<keyword evidence="1" id="KW-0812">Transmembrane</keyword>
<evidence type="ECO:0000256" key="1">
    <source>
        <dbReference type="SAM" id="Phobius"/>
    </source>
</evidence>
<feature type="transmembrane region" description="Helical" evidence="1">
    <location>
        <begin position="125"/>
        <end position="143"/>
    </location>
</feature>
<name>A0A1T5P2I0_9BACT</name>
<protein>
    <submittedName>
        <fullName evidence="2">Uncharacterized protein</fullName>
    </submittedName>
</protein>
<sequence>MNFDDIKSAWNNDNEGSNIVVPSSVDQLKTLQLPVEKLRKAMQMEFFVQLFSLILIAFMPKIFSLNQVMVIPFYAVYLVIIAISVQYYYKFRTFYKSLGTNTLSSKDNLYALYYEAKLNIEMYKAYTYTLLPFALIIGVMYTVGHKSGEITRLLAKAADHQGIALGLAASFVLLVLAITALTEEWISQVYGKYLKQIGQVLEQFKENA</sequence>
<feature type="transmembrane region" description="Helical" evidence="1">
    <location>
        <begin position="163"/>
        <end position="182"/>
    </location>
</feature>
<dbReference type="EMBL" id="FUZZ01000002">
    <property type="protein sequence ID" value="SKD06816.1"/>
    <property type="molecule type" value="Genomic_DNA"/>
</dbReference>
<dbReference type="STRING" id="393003.SAMN05660461_3569"/>
<reference evidence="2 3" key="1">
    <citation type="submission" date="2017-02" db="EMBL/GenBank/DDBJ databases">
        <authorList>
            <person name="Peterson S.W."/>
        </authorList>
    </citation>
    <scope>NUCLEOTIDE SEQUENCE [LARGE SCALE GENOMIC DNA]</scope>
    <source>
        <strain evidence="2 3">DSM 18108</strain>
    </source>
</reference>
<evidence type="ECO:0000313" key="2">
    <source>
        <dbReference type="EMBL" id="SKD06816.1"/>
    </source>
</evidence>
<feature type="transmembrane region" description="Helical" evidence="1">
    <location>
        <begin position="69"/>
        <end position="89"/>
    </location>
</feature>
<keyword evidence="1" id="KW-0472">Membrane</keyword>
<accession>A0A1T5P2I0</accession>
<feature type="transmembrane region" description="Helical" evidence="1">
    <location>
        <begin position="46"/>
        <end position="63"/>
    </location>
</feature>
<gene>
    <name evidence="2" type="ORF">SAMN05660461_3569</name>
</gene>
<dbReference type="RefSeq" id="WP_079470832.1">
    <property type="nucleotide sequence ID" value="NZ_FUZZ01000002.1"/>
</dbReference>